<feature type="domain" description="F-box" evidence="2">
    <location>
        <begin position="77"/>
        <end position="126"/>
    </location>
</feature>
<dbReference type="SUPFAM" id="SSF81383">
    <property type="entry name" value="F-box domain"/>
    <property type="match status" value="1"/>
</dbReference>
<sequence>MQKTPKRINSYTMAFTSFSDRVRAAIVEQTERTGQSSKADIKRLIEESEPKIISLDELLSRERAYVAALKYLISPIRTLPVELLAAIFVLAVHETYYHTQDAFRISHVCSHWMQVARNTPGLWNRRLRVRLPGFSASRDEEYAYGLKDWLARSAPLPVPITWCLDDSCLSSEEVLRITPRWRSLDFEDDTPRWMISRLAECNLESLEDLSLNIPLDPGALAFTVPRLRKLSFSIESDALPILPIPWAQLVDLTFSCYALNSQPDIAFALLAQCPNLVRASVFTGLLLPGPRRDTLVLSHLRTLHLHFLPTHDGVLFLDCISAPALEELSSNLGNTTGLWRHTGLAALLRAPNITTLELEHSDLTSDDLRAVLHRAPSLHSLKLRRCPQCFDDALVDSLYYRDGVEPLVPHLNSLVLEDIPVVPNYTEDHLAGMIASRWWTDAELASHRVPPAVARWKLVRLHGELREFSPHFVDILEGLQRKGIPLDLVQYEQGGGSLSDEDIEGDDIEEGDDLEEGEDLD</sequence>
<protein>
    <recommendedName>
        <fullName evidence="2">F-box domain-containing protein</fullName>
    </recommendedName>
</protein>
<dbReference type="InterPro" id="IPR032675">
    <property type="entry name" value="LRR_dom_sf"/>
</dbReference>
<dbReference type="Gene3D" id="1.20.1280.50">
    <property type="match status" value="1"/>
</dbReference>
<evidence type="ECO:0000259" key="2">
    <source>
        <dbReference type="Pfam" id="PF12937"/>
    </source>
</evidence>
<dbReference type="InterPro" id="IPR036047">
    <property type="entry name" value="F-box-like_dom_sf"/>
</dbReference>
<comment type="caution">
    <text evidence="3">The sequence shown here is derived from an EMBL/GenBank/DDBJ whole genome shotgun (WGS) entry which is preliminary data.</text>
</comment>
<gene>
    <name evidence="3" type="ORF">DFH08DRAFT_167348</name>
</gene>
<feature type="region of interest" description="Disordered" evidence="1">
    <location>
        <begin position="494"/>
        <end position="521"/>
    </location>
</feature>
<dbReference type="EMBL" id="JARIHO010000002">
    <property type="protein sequence ID" value="KAJ7366414.1"/>
    <property type="molecule type" value="Genomic_DNA"/>
</dbReference>
<dbReference type="Pfam" id="PF12937">
    <property type="entry name" value="F-box-like"/>
    <property type="match status" value="1"/>
</dbReference>
<feature type="compositionally biased region" description="Acidic residues" evidence="1">
    <location>
        <begin position="499"/>
        <end position="521"/>
    </location>
</feature>
<proteinExistence type="predicted"/>
<reference evidence="3" key="1">
    <citation type="submission" date="2023-03" db="EMBL/GenBank/DDBJ databases">
        <title>Massive genome expansion in bonnet fungi (Mycena s.s.) driven by repeated elements and novel gene families across ecological guilds.</title>
        <authorList>
            <consortium name="Lawrence Berkeley National Laboratory"/>
            <person name="Harder C.B."/>
            <person name="Miyauchi S."/>
            <person name="Viragh M."/>
            <person name="Kuo A."/>
            <person name="Thoen E."/>
            <person name="Andreopoulos B."/>
            <person name="Lu D."/>
            <person name="Skrede I."/>
            <person name="Drula E."/>
            <person name="Henrissat B."/>
            <person name="Morin E."/>
            <person name="Kohler A."/>
            <person name="Barry K."/>
            <person name="LaButti K."/>
            <person name="Morin E."/>
            <person name="Salamov A."/>
            <person name="Lipzen A."/>
            <person name="Mereny Z."/>
            <person name="Hegedus B."/>
            <person name="Baldrian P."/>
            <person name="Stursova M."/>
            <person name="Weitz H."/>
            <person name="Taylor A."/>
            <person name="Grigoriev I.V."/>
            <person name="Nagy L.G."/>
            <person name="Martin F."/>
            <person name="Kauserud H."/>
        </authorList>
    </citation>
    <scope>NUCLEOTIDE SEQUENCE</scope>
    <source>
        <strain evidence="3">CBHHK002</strain>
    </source>
</reference>
<evidence type="ECO:0000313" key="4">
    <source>
        <dbReference type="Proteomes" id="UP001218218"/>
    </source>
</evidence>
<dbReference type="AlphaFoldDB" id="A0AAD7ARB7"/>
<name>A0AAD7ARB7_9AGAR</name>
<dbReference type="InterPro" id="IPR001810">
    <property type="entry name" value="F-box_dom"/>
</dbReference>
<accession>A0AAD7ARB7</accession>
<evidence type="ECO:0000313" key="3">
    <source>
        <dbReference type="EMBL" id="KAJ7366414.1"/>
    </source>
</evidence>
<dbReference type="Proteomes" id="UP001218218">
    <property type="component" value="Unassembled WGS sequence"/>
</dbReference>
<dbReference type="Gene3D" id="3.80.10.10">
    <property type="entry name" value="Ribonuclease Inhibitor"/>
    <property type="match status" value="1"/>
</dbReference>
<keyword evidence="4" id="KW-1185">Reference proteome</keyword>
<dbReference type="SUPFAM" id="SSF52047">
    <property type="entry name" value="RNI-like"/>
    <property type="match status" value="1"/>
</dbReference>
<organism evidence="3 4">
    <name type="scientific">Mycena albidolilacea</name>
    <dbReference type="NCBI Taxonomy" id="1033008"/>
    <lineage>
        <taxon>Eukaryota</taxon>
        <taxon>Fungi</taxon>
        <taxon>Dikarya</taxon>
        <taxon>Basidiomycota</taxon>
        <taxon>Agaricomycotina</taxon>
        <taxon>Agaricomycetes</taxon>
        <taxon>Agaricomycetidae</taxon>
        <taxon>Agaricales</taxon>
        <taxon>Marasmiineae</taxon>
        <taxon>Mycenaceae</taxon>
        <taxon>Mycena</taxon>
    </lineage>
</organism>
<evidence type="ECO:0000256" key="1">
    <source>
        <dbReference type="SAM" id="MobiDB-lite"/>
    </source>
</evidence>